<gene>
    <name evidence="1" type="ORF">RYX56_25535</name>
</gene>
<protein>
    <submittedName>
        <fullName evidence="1">Phage DNA encapsidation protein</fullName>
    </submittedName>
</protein>
<accession>A0ABU3XIM0</accession>
<organism evidence="1 2">
    <name type="scientific">Alkalihalophilus lindianensis</name>
    <dbReference type="NCBI Taxonomy" id="1630542"/>
    <lineage>
        <taxon>Bacteria</taxon>
        <taxon>Bacillati</taxon>
        <taxon>Bacillota</taxon>
        <taxon>Bacilli</taxon>
        <taxon>Bacillales</taxon>
        <taxon>Bacillaceae</taxon>
        <taxon>Alkalihalophilus</taxon>
    </lineage>
</organism>
<sequence>GYDEFILEKGNVQYLRDEVAAFNNFYSTVDRYQERVVAYLLANAVSMNNPFFIEWNIRPDEGLEFQPRQMVTMKDGS</sequence>
<evidence type="ECO:0000313" key="1">
    <source>
        <dbReference type="EMBL" id="MDV2687714.1"/>
    </source>
</evidence>
<reference evidence="1 2" key="1">
    <citation type="submission" date="2023-10" db="EMBL/GenBank/DDBJ databases">
        <title>Screening of Alkalihalobacillus lindianensis BZ-TG-R113 and Its Alleviation of Salt Stress on Rapeseed Growth.</title>
        <authorList>
            <person name="Zhao B."/>
            <person name="Guo T."/>
        </authorList>
    </citation>
    <scope>NUCLEOTIDE SEQUENCE [LARGE SCALE GENOMIC DNA]</scope>
    <source>
        <strain evidence="1 2">BZ-TG-R113</strain>
    </source>
</reference>
<dbReference type="Proteomes" id="UP001287282">
    <property type="component" value="Unassembled WGS sequence"/>
</dbReference>
<name>A0ABU3XIM0_9BACI</name>
<dbReference type="InterPro" id="IPR008784">
    <property type="entry name" value="Podovirus_Gp16"/>
</dbReference>
<feature type="non-terminal residue" evidence="1">
    <location>
        <position position="77"/>
    </location>
</feature>
<dbReference type="Pfam" id="PF05894">
    <property type="entry name" value="Podovirus_Gp16"/>
    <property type="match status" value="1"/>
</dbReference>
<keyword evidence="2" id="KW-1185">Reference proteome</keyword>
<dbReference type="EMBL" id="JAWJBA010001108">
    <property type="protein sequence ID" value="MDV2687714.1"/>
    <property type="molecule type" value="Genomic_DNA"/>
</dbReference>
<evidence type="ECO:0000313" key="2">
    <source>
        <dbReference type="Proteomes" id="UP001287282"/>
    </source>
</evidence>
<comment type="caution">
    <text evidence="1">The sequence shown here is derived from an EMBL/GenBank/DDBJ whole genome shotgun (WGS) entry which is preliminary data.</text>
</comment>
<proteinExistence type="predicted"/>
<dbReference type="RefSeq" id="WP_317124541.1">
    <property type="nucleotide sequence ID" value="NZ_JAWJBA010001108.1"/>
</dbReference>
<feature type="non-terminal residue" evidence="1">
    <location>
        <position position="1"/>
    </location>
</feature>